<evidence type="ECO:0000256" key="2">
    <source>
        <dbReference type="ARBA" id="ARBA00022884"/>
    </source>
</evidence>
<dbReference type="GO" id="GO:0008097">
    <property type="term" value="F:5S rRNA binding"/>
    <property type="evidence" value="ECO:0007669"/>
    <property type="project" value="InterPro"/>
</dbReference>
<dbReference type="Pfam" id="PF14693">
    <property type="entry name" value="Ribosomal_TL5_C"/>
    <property type="match status" value="1"/>
</dbReference>
<dbReference type="InterPro" id="IPR020057">
    <property type="entry name" value="Ribosomal_bL25_b-dom"/>
</dbReference>
<dbReference type="EMBL" id="MFGB01000007">
    <property type="protein sequence ID" value="OGF27521.1"/>
    <property type="molecule type" value="Genomic_DNA"/>
</dbReference>
<dbReference type="GO" id="GO:0006412">
    <property type="term" value="P:translation"/>
    <property type="evidence" value="ECO:0007669"/>
    <property type="project" value="UniProtKB-UniRule"/>
</dbReference>
<dbReference type="PANTHER" id="PTHR33284:SF1">
    <property type="entry name" value="RIBOSOMAL PROTEIN L25_GLN-TRNA SYNTHETASE, ANTI-CODON-BINDING DOMAIN-CONTAINING PROTEIN"/>
    <property type="match status" value="1"/>
</dbReference>
<dbReference type="Gene3D" id="2.170.120.20">
    <property type="entry name" value="Ribosomal protein L25, beta domain"/>
    <property type="match status" value="1"/>
</dbReference>
<dbReference type="GO" id="GO:0003735">
    <property type="term" value="F:structural constituent of ribosome"/>
    <property type="evidence" value="ECO:0007669"/>
    <property type="project" value="InterPro"/>
</dbReference>
<keyword evidence="3 5" id="KW-0689">Ribosomal protein</keyword>
<dbReference type="NCBIfam" id="TIGR00731">
    <property type="entry name" value="bL25_bact_ctc"/>
    <property type="match status" value="1"/>
</dbReference>
<comment type="function">
    <text evidence="5">This is one of the proteins that binds to the 5S RNA in the ribosome where it forms part of the central protuberance.</text>
</comment>
<evidence type="ECO:0000256" key="4">
    <source>
        <dbReference type="ARBA" id="ARBA00023274"/>
    </source>
</evidence>
<name>A0A1F5SMT3_9BACT</name>
<dbReference type="PANTHER" id="PTHR33284">
    <property type="entry name" value="RIBOSOMAL PROTEIN L25/GLN-TRNA SYNTHETASE, ANTI-CODON-BINDING DOMAIN-CONTAINING PROTEIN"/>
    <property type="match status" value="1"/>
</dbReference>
<dbReference type="HAMAP" id="MF_01334">
    <property type="entry name" value="Ribosomal_bL25_CTC"/>
    <property type="match status" value="1"/>
</dbReference>
<evidence type="ECO:0000256" key="1">
    <source>
        <dbReference type="ARBA" id="ARBA00022730"/>
    </source>
</evidence>
<sequence length="217" mass="23837">MGKDIKLDAQTRGEGSATKLRSEGFVPAVVYGSGSENKNIGIKKVQLEKIYARLGETSLIDLKIDNGEALKVIIKDTQKDPLRNNITHIDFYVVNMKKPIDVTLPLRFTGEAKAVKELGGTLVTNLDAIEVRCLPGDLVESFDVDLSVLNTYEDSINVRDLKLPAGIEILSNLDGVVASVVMPQVEEPEKPTEVETDEKKGEESKAGKDQENKEEKK</sequence>
<evidence type="ECO:0000256" key="5">
    <source>
        <dbReference type="HAMAP-Rule" id="MF_01334"/>
    </source>
</evidence>
<dbReference type="Gene3D" id="2.40.240.10">
    <property type="entry name" value="Ribosomal Protein L25, Chain P"/>
    <property type="match status" value="1"/>
</dbReference>
<evidence type="ECO:0000313" key="10">
    <source>
        <dbReference type="Proteomes" id="UP000178367"/>
    </source>
</evidence>
<dbReference type="InterPro" id="IPR020056">
    <property type="entry name" value="Rbsml_bL25/Gln-tRNA_synth_N"/>
</dbReference>
<dbReference type="Proteomes" id="UP000178367">
    <property type="component" value="Unassembled WGS sequence"/>
</dbReference>
<comment type="caution">
    <text evidence="9">The sequence shown here is derived from an EMBL/GenBank/DDBJ whole genome shotgun (WGS) entry which is preliminary data.</text>
</comment>
<dbReference type="AlphaFoldDB" id="A0A1F5SMT3"/>
<dbReference type="InterPro" id="IPR029751">
    <property type="entry name" value="Ribosomal_L25_dom"/>
</dbReference>
<comment type="subunit">
    <text evidence="5">Part of the 50S ribosomal subunit; part of the 5S rRNA/L5/L18/L25 subcomplex. Contacts the 5S rRNA. Binds to the 5S rRNA independently of L5 and L18.</text>
</comment>
<dbReference type="Pfam" id="PF01386">
    <property type="entry name" value="Ribosomal_L25p"/>
    <property type="match status" value="1"/>
</dbReference>
<gene>
    <name evidence="5" type="primary">rplY</name>
    <name evidence="5" type="synonym">ctc</name>
    <name evidence="9" type="ORF">A2227_01580</name>
</gene>
<dbReference type="InterPro" id="IPR001021">
    <property type="entry name" value="Ribosomal_bL25_long"/>
</dbReference>
<evidence type="ECO:0000259" key="8">
    <source>
        <dbReference type="Pfam" id="PF14693"/>
    </source>
</evidence>
<dbReference type="CDD" id="cd00495">
    <property type="entry name" value="Ribosomal_L25_TL5_CTC"/>
    <property type="match status" value="1"/>
</dbReference>
<dbReference type="GO" id="GO:0022625">
    <property type="term" value="C:cytosolic large ribosomal subunit"/>
    <property type="evidence" value="ECO:0007669"/>
    <property type="project" value="TreeGrafter"/>
</dbReference>
<reference evidence="9 10" key="1">
    <citation type="journal article" date="2016" name="Nat. Commun.">
        <title>Thousands of microbial genomes shed light on interconnected biogeochemical processes in an aquifer system.</title>
        <authorList>
            <person name="Anantharaman K."/>
            <person name="Brown C.T."/>
            <person name="Hug L.A."/>
            <person name="Sharon I."/>
            <person name="Castelle C.J."/>
            <person name="Probst A.J."/>
            <person name="Thomas B.C."/>
            <person name="Singh A."/>
            <person name="Wilkins M.J."/>
            <person name="Karaoz U."/>
            <person name="Brodie E.L."/>
            <person name="Williams K.H."/>
            <person name="Hubbard S.S."/>
            <person name="Banfield J.F."/>
        </authorList>
    </citation>
    <scope>NUCLEOTIDE SEQUENCE [LARGE SCALE GENOMIC DNA]</scope>
</reference>
<dbReference type="InterPro" id="IPR011035">
    <property type="entry name" value="Ribosomal_bL25/Gln-tRNA_synth"/>
</dbReference>
<dbReference type="InterPro" id="IPR037121">
    <property type="entry name" value="Ribosomal_bL25_C"/>
</dbReference>
<evidence type="ECO:0000256" key="3">
    <source>
        <dbReference type="ARBA" id="ARBA00022980"/>
    </source>
</evidence>
<comment type="similarity">
    <text evidence="5">Belongs to the bacterial ribosomal protein bL25 family. CTC subfamily.</text>
</comment>
<evidence type="ECO:0000259" key="7">
    <source>
        <dbReference type="Pfam" id="PF01386"/>
    </source>
</evidence>
<accession>A0A1F5SMT3</accession>
<protein>
    <recommendedName>
        <fullName evidence="5">Large ribosomal subunit protein bL25</fullName>
    </recommendedName>
    <alternativeName>
        <fullName evidence="5">General stress protein CTC</fullName>
    </alternativeName>
</protein>
<keyword evidence="2 5" id="KW-0694">RNA-binding</keyword>
<feature type="domain" description="Large ribosomal subunit protein bL25 beta" evidence="8">
    <location>
        <begin position="100"/>
        <end position="184"/>
    </location>
</feature>
<feature type="region of interest" description="Disordered" evidence="6">
    <location>
        <begin position="182"/>
        <end position="217"/>
    </location>
</feature>
<feature type="domain" description="Large ribosomal subunit protein bL25 L25" evidence="7">
    <location>
        <begin position="7"/>
        <end position="91"/>
    </location>
</feature>
<evidence type="ECO:0000313" key="9">
    <source>
        <dbReference type="EMBL" id="OGF27521.1"/>
    </source>
</evidence>
<evidence type="ECO:0000256" key="6">
    <source>
        <dbReference type="SAM" id="MobiDB-lite"/>
    </source>
</evidence>
<feature type="compositionally biased region" description="Basic and acidic residues" evidence="6">
    <location>
        <begin position="187"/>
        <end position="217"/>
    </location>
</feature>
<keyword evidence="4 5" id="KW-0687">Ribonucleoprotein</keyword>
<organism evidence="9 10">
    <name type="scientific">Candidatus Falkowbacteria bacterium RIFOXYA2_FULL_47_19</name>
    <dbReference type="NCBI Taxonomy" id="1797994"/>
    <lineage>
        <taxon>Bacteria</taxon>
        <taxon>Candidatus Falkowiibacteriota</taxon>
    </lineage>
</organism>
<dbReference type="SUPFAM" id="SSF50715">
    <property type="entry name" value="Ribosomal protein L25-like"/>
    <property type="match status" value="1"/>
</dbReference>
<dbReference type="InterPro" id="IPR020930">
    <property type="entry name" value="Ribosomal_uL5_bac-type"/>
</dbReference>
<dbReference type="STRING" id="1797994.A2227_01580"/>
<keyword evidence="1 5" id="KW-0699">rRNA-binding</keyword>
<proteinExistence type="inferred from homology"/>